<evidence type="ECO:0000313" key="1">
    <source>
        <dbReference type="EMBL" id="QEU70981.1"/>
    </source>
</evidence>
<evidence type="ECO:0008006" key="3">
    <source>
        <dbReference type="Google" id="ProtNLM"/>
    </source>
</evidence>
<proteinExistence type="predicted"/>
<reference evidence="1 2" key="1">
    <citation type="submission" date="2017-09" db="EMBL/GenBank/DDBJ databases">
        <authorList>
            <person name="Lee N."/>
            <person name="Cho B.-K."/>
        </authorList>
    </citation>
    <scope>NUCLEOTIDE SEQUENCE [LARGE SCALE GENOMIC DNA]</scope>
    <source>
        <strain evidence="1 2">ATCC 12769</strain>
    </source>
</reference>
<dbReference type="AlphaFoldDB" id="A0A5J6F437"/>
<gene>
    <name evidence="1" type="ORF">CP967_02535</name>
</gene>
<organism evidence="1 2">
    <name type="scientific">Streptomyces nitrosporeus</name>
    <dbReference type="NCBI Taxonomy" id="28894"/>
    <lineage>
        <taxon>Bacteria</taxon>
        <taxon>Bacillati</taxon>
        <taxon>Actinomycetota</taxon>
        <taxon>Actinomycetes</taxon>
        <taxon>Kitasatosporales</taxon>
        <taxon>Streptomycetaceae</taxon>
        <taxon>Streptomyces</taxon>
    </lineage>
</organism>
<dbReference type="EMBL" id="CP023702">
    <property type="protein sequence ID" value="QEU70981.1"/>
    <property type="molecule type" value="Genomic_DNA"/>
</dbReference>
<evidence type="ECO:0000313" key="2">
    <source>
        <dbReference type="Proteomes" id="UP000326178"/>
    </source>
</evidence>
<name>A0A5J6F437_9ACTN</name>
<keyword evidence="2" id="KW-1185">Reference proteome</keyword>
<dbReference type="KEGG" id="snk:CP967_02535"/>
<accession>A0A5J6F437</accession>
<dbReference type="Proteomes" id="UP000326178">
    <property type="component" value="Chromosome"/>
</dbReference>
<sequence>MSEEVCSRVELTDDEVIGAASILLAQRGHTKAAALMLDVTTVRIERHTFEEESMSHSYVRELEEVVLELEPHLIHNTGYLRNDIRSAFETVGMSCGRNIEDVHIREVIPRVGPNWREQLARELKGGHQSNQARKVRLEPRHPSEDGIHLTNEWEHRVYQVLKEHQVRLPSNETIGIMPLGALRVPGHTFEPDFLITYRGRVGVIEVDGPHHKGRASADRSRDRLFKHAGVREVDRLCVEDSTTKEEVQKFVTDFLKHLIG</sequence>
<dbReference type="RefSeq" id="WP_150486343.1">
    <property type="nucleotide sequence ID" value="NZ_BMUV01000027.1"/>
</dbReference>
<dbReference type="OrthoDB" id="4327774at2"/>
<protein>
    <recommendedName>
        <fullName evidence="3">DUF559 domain-containing protein</fullName>
    </recommendedName>
</protein>